<dbReference type="RefSeq" id="WP_155176560.1">
    <property type="nucleotide sequence ID" value="NZ_BAAAFL010000049.1"/>
</dbReference>
<name>A0ABW9RWZ9_9BACT</name>
<dbReference type="PANTHER" id="PTHR45527:SF1">
    <property type="entry name" value="FATTY ACID SYNTHASE"/>
    <property type="match status" value="1"/>
</dbReference>
<evidence type="ECO:0000313" key="2">
    <source>
        <dbReference type="EMBL" id="MTI28742.1"/>
    </source>
</evidence>
<dbReference type="EMBL" id="SMLW01000671">
    <property type="protein sequence ID" value="MTI28742.1"/>
    <property type="molecule type" value="Genomic_DNA"/>
</dbReference>
<dbReference type="Gene3D" id="1.10.10.1830">
    <property type="entry name" value="Non-ribosomal peptide synthase, adenylation domain"/>
    <property type="match status" value="1"/>
</dbReference>
<dbReference type="InterPro" id="IPR023213">
    <property type="entry name" value="CAT-like_dom_sf"/>
</dbReference>
<organism evidence="2 3">
    <name type="scientific">Fulvivirga kasyanovii</name>
    <dbReference type="NCBI Taxonomy" id="396812"/>
    <lineage>
        <taxon>Bacteria</taxon>
        <taxon>Pseudomonadati</taxon>
        <taxon>Bacteroidota</taxon>
        <taxon>Cytophagia</taxon>
        <taxon>Cytophagales</taxon>
        <taxon>Fulvivirgaceae</taxon>
        <taxon>Fulvivirga</taxon>
    </lineage>
</organism>
<sequence length="536" mass="62165">MEELILKLKKNNISISVIEDRLKLNIPDKLDATDILLEVKENKHNLISYIRQLTEDVYALKPVKKMDYYDASISQQASLLATLFRNPEEKYEYTFNIERTLEVEDADIPALKRAFSILVERHEVLRTVLVLVNNKVKQKVLAPHELDWELVQLDARDSENVEEYVKKLKSEPVIFDFEKGPLFDLRLVHVEDKRHLLIFTIHHSISDKWSIGIIEKELAHIYSELLAGRTPSMAPVEIHFKDYVHWTSRMIARDDANSHQLYWFNKLRELPIRNIETELGYAKSPNLGLTYKEKLRKELREGQGYRTMTPEEEENFFGVLAIIEFRKGYRYDYTRGHEILDTLKRLASATNTSVSVTLVAIFSLLLSRVTKETDTIIALNRMLRENGNLKDMIGMMTNTIFFRNKADKDLPVKDFVKAVDENLLEAYDHSLYPVETLINNLDKPLHAISKVFLNVMNVEDTTITEDIYLNGPDNTVCHPYFDMDFGVLIYNNGIKIQCSYVSGLYTADTLKYIFNEFDGLIKSIEQNSDVLVAEVI</sequence>
<proteinExistence type="predicted"/>
<dbReference type="SUPFAM" id="SSF52777">
    <property type="entry name" value="CoA-dependent acyltransferases"/>
    <property type="match status" value="2"/>
</dbReference>
<dbReference type="InterPro" id="IPR001242">
    <property type="entry name" value="Condensation_dom"/>
</dbReference>
<evidence type="ECO:0000313" key="3">
    <source>
        <dbReference type="Proteomes" id="UP000798808"/>
    </source>
</evidence>
<dbReference type="InterPro" id="IPR044894">
    <property type="entry name" value="TubC_N_sf"/>
</dbReference>
<feature type="domain" description="Condensation" evidence="1">
    <location>
        <begin position="335"/>
        <end position="534"/>
    </location>
</feature>
<dbReference type="Pfam" id="PF00668">
    <property type="entry name" value="Condensation"/>
    <property type="match status" value="2"/>
</dbReference>
<keyword evidence="3" id="KW-1185">Reference proteome</keyword>
<dbReference type="Proteomes" id="UP000798808">
    <property type="component" value="Unassembled WGS sequence"/>
</dbReference>
<evidence type="ECO:0000259" key="1">
    <source>
        <dbReference type="Pfam" id="PF00668"/>
    </source>
</evidence>
<protein>
    <recommendedName>
        <fullName evidence="1">Condensation domain-containing protein</fullName>
    </recommendedName>
</protein>
<feature type="domain" description="Condensation" evidence="1">
    <location>
        <begin position="93"/>
        <end position="275"/>
    </location>
</feature>
<gene>
    <name evidence="2" type="ORF">E1163_27535</name>
</gene>
<accession>A0ABW9RWZ9</accession>
<dbReference type="PANTHER" id="PTHR45527">
    <property type="entry name" value="NONRIBOSOMAL PEPTIDE SYNTHETASE"/>
    <property type="match status" value="1"/>
</dbReference>
<comment type="caution">
    <text evidence="2">The sequence shown here is derived from an EMBL/GenBank/DDBJ whole genome shotgun (WGS) entry which is preliminary data.</text>
</comment>
<reference evidence="2 3" key="1">
    <citation type="submission" date="2019-02" db="EMBL/GenBank/DDBJ databases">
        <authorList>
            <person name="Goldberg S.R."/>
            <person name="Haltli B.A."/>
            <person name="Correa H."/>
            <person name="Russell K.G."/>
        </authorList>
    </citation>
    <scope>NUCLEOTIDE SEQUENCE [LARGE SCALE GENOMIC DNA]</scope>
    <source>
        <strain evidence="2 3">JCM 16186</strain>
    </source>
</reference>
<dbReference type="Gene3D" id="3.30.559.10">
    <property type="entry name" value="Chloramphenicol acetyltransferase-like domain"/>
    <property type="match status" value="2"/>
</dbReference>
<dbReference type="Gene3D" id="3.30.559.30">
    <property type="entry name" value="Nonribosomal peptide synthetase, condensation domain"/>
    <property type="match status" value="1"/>
</dbReference>